<dbReference type="EC" id="3.1.-.-" evidence="2"/>
<keyword evidence="1 2" id="KW-0051">Antiviral defense</keyword>
<comment type="function">
    <text evidence="2">CRISPR (clustered regularly interspaced short palindromic repeat) is an adaptive immune system that provides protection against mobile genetic elements (viruses, transposable elements and conjugative plasmids). CRISPR clusters contain spacers, sequences complementary to antecedent mobile elements, and target invading nucleic acids. CRISPR clusters are transcribed and processed into CRISPR RNA (crRNA).</text>
</comment>
<dbReference type="Pfam" id="PF09704">
    <property type="entry name" value="Cas_Cas5d"/>
    <property type="match status" value="1"/>
</dbReference>
<sequence>MAQGFMVRLRGPMALFTRPEFKVERYSYDVPTPSALAGALASIYLHPGIEWQVERYWVLNEIRRQSVAVKEVSSKASSAKVLQAAKGKGPMPRVGVGEARQIRCTSRLVDVDYVVQCRFSITDGTDSRAKRAKIASIVDRRLRRGQCYQQPYLGVREHPCSFSAWEGGVPEGHYSQCGPVDLGLVFCGMDRTDPAVDRPRFFRAVMDRGCVEVAGREVV</sequence>
<dbReference type="GO" id="GO:0003723">
    <property type="term" value="F:RNA binding"/>
    <property type="evidence" value="ECO:0007669"/>
    <property type="project" value="UniProtKB-UniRule"/>
</dbReference>
<dbReference type="GO" id="GO:0016787">
    <property type="term" value="F:hydrolase activity"/>
    <property type="evidence" value="ECO:0007669"/>
    <property type="project" value="UniProtKB-KW"/>
</dbReference>
<dbReference type="GO" id="GO:0004519">
    <property type="term" value="F:endonuclease activity"/>
    <property type="evidence" value="ECO:0007669"/>
    <property type="project" value="UniProtKB-UniRule"/>
</dbReference>
<dbReference type="GO" id="GO:0051607">
    <property type="term" value="P:defense response to virus"/>
    <property type="evidence" value="ECO:0007669"/>
    <property type="project" value="UniProtKB-UniRule"/>
</dbReference>
<accession>A0AAV5B7Q2</accession>
<dbReference type="Proteomes" id="UP001055025">
    <property type="component" value="Unassembled WGS sequence"/>
</dbReference>
<reference evidence="3" key="1">
    <citation type="journal article" date="2022" name="Int. J. Syst. Evol. Microbiol.">
        <title>Granulimonas faecalis gen. nov., sp. nov., and Leptogranulimonas caecicola gen. nov., sp. nov., novel lactate-producing Atopobiaceae bacteria isolated from mouse intestines, and an emended description of the family Atopobiaceae.</title>
        <authorList>
            <person name="Morinaga K."/>
            <person name="Kusada H."/>
            <person name="Sakamoto S."/>
            <person name="Murakami T."/>
            <person name="Toyoda A."/>
            <person name="Mori H."/>
            <person name="Meng X.Y."/>
            <person name="Takashino M."/>
            <person name="Murotomi K."/>
            <person name="Tamaki H."/>
        </authorList>
    </citation>
    <scope>NUCLEOTIDE SEQUENCE</scope>
    <source>
        <strain evidence="3">OPF53</strain>
    </source>
</reference>
<keyword evidence="4" id="KW-1185">Reference proteome</keyword>
<keyword evidence="2" id="KW-0255">Endonuclease</keyword>
<dbReference type="InterPro" id="IPR010155">
    <property type="entry name" value="CRISPR-assoc_prot_Cas5d"/>
</dbReference>
<gene>
    <name evidence="3" type="ORF">ATOP_19150</name>
</gene>
<evidence type="ECO:0000313" key="4">
    <source>
        <dbReference type="Proteomes" id="UP001055025"/>
    </source>
</evidence>
<dbReference type="NCBIfam" id="TIGR01876">
    <property type="entry name" value="cas_Cas5d"/>
    <property type="match status" value="1"/>
</dbReference>
<evidence type="ECO:0000313" key="3">
    <source>
        <dbReference type="EMBL" id="GJM56260.1"/>
    </source>
</evidence>
<evidence type="ECO:0000256" key="1">
    <source>
        <dbReference type="ARBA" id="ARBA00023118"/>
    </source>
</evidence>
<dbReference type="PIRSF" id="PIRSF029950">
    <property type="entry name" value="Cas_CT1134"/>
    <property type="match status" value="1"/>
</dbReference>
<dbReference type="Gene3D" id="3.30.70.2660">
    <property type="match status" value="1"/>
</dbReference>
<keyword evidence="2" id="KW-0694">RNA-binding</keyword>
<protein>
    <recommendedName>
        <fullName evidence="2">pre-crRNA processing endonuclease</fullName>
        <ecNumber evidence="2">3.1.-.-</ecNumber>
    </recommendedName>
</protein>
<dbReference type="InterPro" id="IPR021124">
    <property type="entry name" value="CRISPR-assoc_prot_Cas5"/>
</dbReference>
<name>A0AAV5B7Q2_9ACTN</name>
<comment type="similarity">
    <text evidence="2">Belongs to the CRISPR-associated protein Cas5 family. Subtype I-C/Dvulg subfamily.</text>
</comment>
<dbReference type="NCBIfam" id="TIGR02593">
    <property type="entry name" value="CRISPR_cas5"/>
    <property type="match status" value="1"/>
</dbReference>
<proteinExistence type="inferred from homology"/>
<dbReference type="InterPro" id="IPR013422">
    <property type="entry name" value="CRISPR-assoc_prot_Cas5_N"/>
</dbReference>
<comment type="caution">
    <text evidence="3">The sequence shown here is derived from an EMBL/GenBank/DDBJ whole genome shotgun (WGS) entry which is preliminary data.</text>
</comment>
<dbReference type="GO" id="GO:0043571">
    <property type="term" value="P:maintenance of CRISPR repeat elements"/>
    <property type="evidence" value="ECO:0007669"/>
    <property type="project" value="UniProtKB-UniRule"/>
</dbReference>
<dbReference type="EMBL" id="BQKC01000002">
    <property type="protein sequence ID" value="GJM56260.1"/>
    <property type="molecule type" value="Genomic_DNA"/>
</dbReference>
<keyword evidence="2" id="KW-0378">Hydrolase</keyword>
<evidence type="ECO:0000256" key="2">
    <source>
        <dbReference type="PIRNR" id="PIRNR029950"/>
    </source>
</evidence>
<dbReference type="AlphaFoldDB" id="A0AAV5B7Q2"/>
<organism evidence="3 4">
    <name type="scientific">Granulimonas faecalis</name>
    <dbReference type="NCBI Taxonomy" id="2894155"/>
    <lineage>
        <taxon>Bacteria</taxon>
        <taxon>Bacillati</taxon>
        <taxon>Actinomycetota</taxon>
        <taxon>Coriobacteriia</taxon>
        <taxon>Coriobacteriales</taxon>
        <taxon>Kribbibacteriaceae</taxon>
        <taxon>Granulimonas</taxon>
    </lineage>
</organism>
<dbReference type="RefSeq" id="WP_265591124.1">
    <property type="nucleotide sequence ID" value="NZ_BQKC01000002.1"/>
</dbReference>
<keyword evidence="2" id="KW-0540">Nuclease</keyword>